<feature type="transmembrane region" description="Helical" evidence="1">
    <location>
        <begin position="170"/>
        <end position="189"/>
    </location>
</feature>
<feature type="transmembrane region" description="Helical" evidence="1">
    <location>
        <begin position="25"/>
        <end position="47"/>
    </location>
</feature>
<evidence type="ECO:0000313" key="2">
    <source>
        <dbReference type="EMBL" id="SHJ74907.1"/>
    </source>
</evidence>
<protein>
    <submittedName>
        <fullName evidence="2">Uncharacterized protein</fullName>
    </submittedName>
</protein>
<sequence>MTHDAPAAPGPEQDALERRRALRRLWIGAAVFGLAMGLVLPLALYSVETGVPADQRTPVARLAALGAFLAPVSAIGFGLFLRLATGSRVPAPPPGTTAATRRQAYRALQHRRPTGDPLVDETARRLALHLLRQPPWFTLYLPLGVFLLGFAANAWAVLERFPWPDGLLAVPWPNLAGLVLFPVLLTVVLPKGVRDRRNAHAFLRAPERAAGVRPPRGGP</sequence>
<accession>A0A1M6LUJ9</accession>
<name>A0A1M6LUJ9_9ACTN</name>
<feature type="transmembrane region" description="Helical" evidence="1">
    <location>
        <begin position="59"/>
        <end position="81"/>
    </location>
</feature>
<keyword evidence="1" id="KW-0472">Membrane</keyword>
<keyword evidence="1" id="KW-0812">Transmembrane</keyword>
<dbReference type="AlphaFoldDB" id="A0A1M6LUJ9"/>
<dbReference type="Proteomes" id="UP000184452">
    <property type="component" value="Unassembled WGS sequence"/>
</dbReference>
<dbReference type="RefSeq" id="WP_073380140.1">
    <property type="nucleotide sequence ID" value="NZ_FQZK01000009.1"/>
</dbReference>
<proteinExistence type="predicted"/>
<feature type="transmembrane region" description="Helical" evidence="1">
    <location>
        <begin position="137"/>
        <end position="158"/>
    </location>
</feature>
<evidence type="ECO:0000313" key="3">
    <source>
        <dbReference type="Proteomes" id="UP000184452"/>
    </source>
</evidence>
<dbReference type="STRING" id="758803.SAMN05421803_10966"/>
<keyword evidence="1" id="KW-1133">Transmembrane helix</keyword>
<keyword evidence="3" id="KW-1185">Reference proteome</keyword>
<reference evidence="2 3" key="1">
    <citation type="submission" date="2016-11" db="EMBL/GenBank/DDBJ databases">
        <authorList>
            <person name="Jaros S."/>
            <person name="Januszkiewicz K."/>
            <person name="Wedrychowicz H."/>
        </authorList>
    </citation>
    <scope>NUCLEOTIDE SEQUENCE [LARGE SCALE GENOMIC DNA]</scope>
    <source>
        <strain evidence="2 3">CGMCC 4.5723</strain>
    </source>
</reference>
<organism evidence="2 3">
    <name type="scientific">Nocardiopsis flavescens</name>
    <dbReference type="NCBI Taxonomy" id="758803"/>
    <lineage>
        <taxon>Bacteria</taxon>
        <taxon>Bacillati</taxon>
        <taxon>Actinomycetota</taxon>
        <taxon>Actinomycetes</taxon>
        <taxon>Streptosporangiales</taxon>
        <taxon>Nocardiopsidaceae</taxon>
        <taxon>Nocardiopsis</taxon>
    </lineage>
</organism>
<dbReference type="EMBL" id="FQZK01000009">
    <property type="protein sequence ID" value="SHJ74907.1"/>
    <property type="molecule type" value="Genomic_DNA"/>
</dbReference>
<gene>
    <name evidence="2" type="ORF">SAMN05421803_10966</name>
</gene>
<evidence type="ECO:0000256" key="1">
    <source>
        <dbReference type="SAM" id="Phobius"/>
    </source>
</evidence>